<dbReference type="InterPro" id="IPR036513">
    <property type="entry name" value="STAS_dom_sf"/>
</dbReference>
<protein>
    <submittedName>
        <fullName evidence="7">Sulfate transporter 2.1</fullName>
    </submittedName>
</protein>
<feature type="transmembrane region" description="Helical" evidence="5">
    <location>
        <begin position="166"/>
        <end position="183"/>
    </location>
</feature>
<dbReference type="InterPro" id="IPR018045">
    <property type="entry name" value="S04_transporter_CS"/>
</dbReference>
<feature type="transmembrane region" description="Helical" evidence="5">
    <location>
        <begin position="344"/>
        <end position="362"/>
    </location>
</feature>
<keyword evidence="3 5" id="KW-1133">Transmembrane helix</keyword>
<keyword evidence="4 5" id="KW-0472">Membrane</keyword>
<organism evidence="7">
    <name type="scientific">Quercus suber</name>
    <name type="common">Cork oak</name>
    <dbReference type="NCBI Taxonomy" id="58331"/>
    <lineage>
        <taxon>Eukaryota</taxon>
        <taxon>Viridiplantae</taxon>
        <taxon>Streptophyta</taxon>
        <taxon>Embryophyta</taxon>
        <taxon>Tracheophyta</taxon>
        <taxon>Spermatophyta</taxon>
        <taxon>Magnoliopsida</taxon>
        <taxon>eudicotyledons</taxon>
        <taxon>Gunneridae</taxon>
        <taxon>Pentapetalae</taxon>
        <taxon>rosids</taxon>
        <taxon>fabids</taxon>
        <taxon>Fagales</taxon>
        <taxon>Fagaceae</taxon>
        <taxon>Quercus</taxon>
    </lineage>
</organism>
<evidence type="ECO:0000256" key="5">
    <source>
        <dbReference type="SAM" id="Phobius"/>
    </source>
</evidence>
<evidence type="ECO:0000256" key="2">
    <source>
        <dbReference type="ARBA" id="ARBA00022692"/>
    </source>
</evidence>
<feature type="transmembrane region" description="Helical" evidence="5">
    <location>
        <begin position="189"/>
        <end position="209"/>
    </location>
</feature>
<feature type="transmembrane region" description="Helical" evidence="5">
    <location>
        <begin position="109"/>
        <end position="129"/>
    </location>
</feature>
<dbReference type="GO" id="GO:0016020">
    <property type="term" value="C:membrane"/>
    <property type="evidence" value="ECO:0007669"/>
    <property type="project" value="UniProtKB-SubCell"/>
</dbReference>
<reference evidence="7" key="2">
    <citation type="journal article" date="2018" name="Sci. Data">
        <title>The draft genome sequence of cork oak.</title>
        <authorList>
            <person name="Ramos A.M."/>
            <person name="Usie A."/>
            <person name="Barbosa P."/>
            <person name="Barros P.M."/>
            <person name="Capote T."/>
            <person name="Chaves I."/>
            <person name="Simoes F."/>
            <person name="Abreu I."/>
            <person name="Carrasquinho I."/>
            <person name="Faro C."/>
            <person name="Guimaraes J.B."/>
            <person name="Mendonca D."/>
            <person name="Nobrega F."/>
            <person name="Rodrigues L."/>
            <person name="Saibo N.J.M."/>
            <person name="Varela M.C."/>
            <person name="Egas C."/>
            <person name="Matos J."/>
            <person name="Miguel C.M."/>
            <person name="Oliveira M.M."/>
            <person name="Ricardo C.P."/>
            <person name="Goncalves S."/>
        </authorList>
    </citation>
    <scope>NUCLEOTIDE SEQUENCE [LARGE SCALE GENOMIC DNA]</scope>
    <source>
        <strain evidence="7">HL8</strain>
    </source>
</reference>
<gene>
    <name evidence="7" type="primary">SULTR2:1_1</name>
    <name evidence="7" type="ORF">CFP56_019195</name>
</gene>
<feature type="transmembrane region" description="Helical" evidence="5">
    <location>
        <begin position="216"/>
        <end position="237"/>
    </location>
</feature>
<dbReference type="EMBL" id="PKMF04000029">
    <property type="protein sequence ID" value="KAK7857236.1"/>
    <property type="molecule type" value="Genomic_DNA"/>
</dbReference>
<evidence type="ECO:0000256" key="4">
    <source>
        <dbReference type="ARBA" id="ARBA00023136"/>
    </source>
</evidence>
<feature type="transmembrane region" description="Helical" evidence="5">
    <location>
        <begin position="367"/>
        <end position="389"/>
    </location>
</feature>
<evidence type="ECO:0000259" key="6">
    <source>
        <dbReference type="Pfam" id="PF00916"/>
    </source>
</evidence>
<dbReference type="Pfam" id="PF00916">
    <property type="entry name" value="Sulfate_transp"/>
    <property type="match status" value="1"/>
</dbReference>
<accession>A0AAW0M1C0</accession>
<sequence length="509" mass="55962">MFSALMNQLRPKRLVSALQLAFPILSWIQNYNITKFKVDFIASIGDAPMAKLEPQYGLYTSAVPPLIYAALGTSRDIVIGPVAVDSLLLSSMIQKLTDPRTGLKAYKRLLFTATFFAGVFQVAFGIFRLGFLVDFLSHAAIVAFMAGAAIIIGLQQLKGPLGIANFTHNTDIISVMISVFRGLNNNQWHYPNLILGFSCLSFILTTRFLGTRNMKLFWLSVVAPLLSFILSTLVVYLTNAKDHRIDIVKQVQEGLNPSSVRQLQFDGPYVGGVAKIGFIVAVAALTETMAVGRSFASLKGYHINANKEMVSLGFMNIIGSMTSCYIATGSFSRTAVNFNAGGETLMSNAVMAATVMISLKLFTSLMYYTPVAVIAAIACLHWGLLWRIVLMCGGWPSSCGNVHFCLLTLYAYLTVVLVTISFLKIILVSIQPGIENLGRLPGTDTFCDVDQYPMAVKIPGVLIIRVKSAWLCFANSNSVRERYSISHASIHAQIKKELYLQNYLFLLLF</sequence>
<feature type="transmembrane region" description="Helical" evidence="5">
    <location>
        <begin position="135"/>
        <end position="154"/>
    </location>
</feature>
<evidence type="ECO:0000256" key="3">
    <source>
        <dbReference type="ARBA" id="ARBA00022989"/>
    </source>
</evidence>
<dbReference type="PANTHER" id="PTHR11814">
    <property type="entry name" value="SULFATE TRANSPORTER"/>
    <property type="match status" value="1"/>
</dbReference>
<comment type="subcellular location">
    <subcellularLocation>
        <location evidence="1">Membrane</location>
        <topology evidence="1">Multi-pass membrane protein</topology>
    </subcellularLocation>
</comment>
<dbReference type="InterPro" id="IPR011547">
    <property type="entry name" value="SLC26A/SulP_dom"/>
</dbReference>
<dbReference type="AlphaFoldDB" id="A0AAW0M1C0"/>
<dbReference type="GO" id="GO:0008271">
    <property type="term" value="F:secondary active sulfate transmembrane transporter activity"/>
    <property type="evidence" value="ECO:0007669"/>
    <property type="project" value="InterPro"/>
</dbReference>
<dbReference type="PROSITE" id="PS01130">
    <property type="entry name" value="SLC26A"/>
    <property type="match status" value="1"/>
</dbReference>
<dbReference type="NCBIfam" id="TIGR00815">
    <property type="entry name" value="sulP"/>
    <property type="match status" value="1"/>
</dbReference>
<feature type="transmembrane region" description="Helical" evidence="5">
    <location>
        <begin position="269"/>
        <end position="291"/>
    </location>
</feature>
<feature type="transmembrane region" description="Helical" evidence="5">
    <location>
        <begin position="312"/>
        <end position="332"/>
    </location>
</feature>
<feature type="domain" description="SLC26A/SulP transporter" evidence="6">
    <location>
        <begin position="43"/>
        <end position="387"/>
    </location>
</feature>
<keyword evidence="2 5" id="KW-0812">Transmembrane</keyword>
<dbReference type="Gene3D" id="3.30.750.24">
    <property type="entry name" value="STAS domain"/>
    <property type="match status" value="1"/>
</dbReference>
<reference evidence="7" key="3">
    <citation type="submission" date="2023-07" db="EMBL/GenBank/DDBJ databases">
        <title>An improved reference 1 genome and first organelle genomes of Quercus suber.</title>
        <authorList>
            <consortium name="Genosuber Consortium"/>
            <person name="Usie A."/>
            <person name="Serra O."/>
            <person name="Barros P."/>
        </authorList>
    </citation>
    <scope>NUCLEOTIDE SEQUENCE</scope>
    <source>
        <strain evidence="7">HL8</strain>
        <tissue evidence="7">Leaves</tissue>
    </source>
</reference>
<evidence type="ECO:0000313" key="7">
    <source>
        <dbReference type="EMBL" id="KAK7857236.1"/>
    </source>
</evidence>
<name>A0AAW0M1C0_QUESU</name>
<evidence type="ECO:0000256" key="1">
    <source>
        <dbReference type="ARBA" id="ARBA00004141"/>
    </source>
</evidence>
<proteinExistence type="predicted"/>
<comment type="caution">
    <text evidence="7">The sequence shown here is derived from an EMBL/GenBank/DDBJ whole genome shotgun (WGS) entry which is preliminary data.</text>
</comment>
<dbReference type="InterPro" id="IPR001902">
    <property type="entry name" value="SLC26A/SulP_fam"/>
</dbReference>
<feature type="transmembrane region" description="Helical" evidence="5">
    <location>
        <begin position="409"/>
        <end position="430"/>
    </location>
</feature>
<reference evidence="7" key="1">
    <citation type="submission" date="2017-12" db="EMBL/GenBank/DDBJ databases">
        <authorList>
            <person name="Barbosa P."/>
            <person name="Usie A."/>
            <person name="Ramos A.M."/>
        </authorList>
    </citation>
    <scope>NUCLEOTIDE SEQUENCE</scope>
    <source>
        <strain evidence="7">HL8</strain>
        <tissue evidence="7">Leaves</tissue>
    </source>
</reference>